<dbReference type="SMART" id="SM00116">
    <property type="entry name" value="CBS"/>
    <property type="match status" value="3"/>
</dbReference>
<feature type="domain" description="CBS" evidence="3">
    <location>
        <begin position="213"/>
        <end position="269"/>
    </location>
</feature>
<evidence type="ECO:0000256" key="1">
    <source>
        <dbReference type="ARBA" id="ARBA00022737"/>
    </source>
</evidence>
<feature type="domain" description="CBS" evidence="3">
    <location>
        <begin position="135"/>
        <end position="192"/>
    </location>
</feature>
<dbReference type="InterPro" id="IPR000644">
    <property type="entry name" value="CBS_dom"/>
</dbReference>
<dbReference type="Pfam" id="PF00571">
    <property type="entry name" value="CBS"/>
    <property type="match status" value="3"/>
</dbReference>
<dbReference type="Proteomes" id="UP000034917">
    <property type="component" value="Unassembled WGS sequence"/>
</dbReference>
<keyword evidence="1" id="KW-0677">Repeat</keyword>
<dbReference type="PROSITE" id="PS51371">
    <property type="entry name" value="CBS"/>
    <property type="match status" value="3"/>
</dbReference>
<dbReference type="Gene3D" id="3.10.580.10">
    <property type="entry name" value="CBS-domain"/>
    <property type="match status" value="2"/>
</dbReference>
<dbReference type="InterPro" id="IPR050511">
    <property type="entry name" value="AMPK_gamma/SDS23_families"/>
</dbReference>
<dbReference type="EMBL" id="LBSV01000010">
    <property type="protein sequence ID" value="KKQ25251.1"/>
    <property type="molecule type" value="Genomic_DNA"/>
</dbReference>
<dbReference type="PANTHER" id="PTHR13780">
    <property type="entry name" value="AMP-ACTIVATED PROTEIN KINASE, GAMMA REGULATORY SUBUNIT"/>
    <property type="match status" value="1"/>
</dbReference>
<protein>
    <recommendedName>
        <fullName evidence="3">CBS domain-containing protein</fullName>
    </recommendedName>
</protein>
<sequence>MRLLNILKENNIIKVSPENHLSYALSRLSTSHDAAFVFDEENKYYGVINPYYCVIKSSYPGNTKVAHCLTHPPRIYVNYSLTKVAELFNQSKIHYLPVFDPQTEKFLGIVSARRVINHIKTLPIFKIKIKQLIKLKKPPVIISENSSVAEALNLFKIYKFSKLIVTNREGKLKGVLSYYDLISFMMMPKNKEKRGERKGNKTHLTNKTIKYFFKTYVLTLDENKNLYEVIDLIINKKIGSVVVVNKEKRPVNIITTKDLLKFYIREEKNGFFKQVSSGIGKLLSRKKT</sequence>
<comment type="caution">
    <text evidence="4">The sequence shown here is derived from an EMBL/GenBank/DDBJ whole genome shotgun (WGS) entry which is preliminary data.</text>
</comment>
<evidence type="ECO:0000256" key="2">
    <source>
        <dbReference type="PROSITE-ProRule" id="PRU00703"/>
    </source>
</evidence>
<dbReference type="InterPro" id="IPR046342">
    <property type="entry name" value="CBS_dom_sf"/>
</dbReference>
<evidence type="ECO:0000313" key="4">
    <source>
        <dbReference type="EMBL" id="KKQ25251.1"/>
    </source>
</evidence>
<gene>
    <name evidence="4" type="ORF">US40_C0010G0034</name>
</gene>
<proteinExistence type="predicted"/>
<reference evidence="4 5" key="1">
    <citation type="journal article" date="2015" name="Nature">
        <title>rRNA introns, odd ribosomes, and small enigmatic genomes across a large radiation of phyla.</title>
        <authorList>
            <person name="Brown C.T."/>
            <person name="Hug L.A."/>
            <person name="Thomas B.C."/>
            <person name="Sharon I."/>
            <person name="Castelle C.J."/>
            <person name="Singh A."/>
            <person name="Wilkins M.J."/>
            <person name="Williams K.H."/>
            <person name="Banfield J.F."/>
        </authorList>
    </citation>
    <scope>NUCLEOTIDE SEQUENCE [LARGE SCALE GENOMIC DNA]</scope>
</reference>
<dbReference type="AlphaFoldDB" id="A0A0G0JAJ1"/>
<dbReference type="CDD" id="cd02205">
    <property type="entry name" value="CBS_pair_SF"/>
    <property type="match status" value="2"/>
</dbReference>
<accession>A0A0G0JAJ1</accession>
<evidence type="ECO:0000259" key="3">
    <source>
        <dbReference type="PROSITE" id="PS51371"/>
    </source>
</evidence>
<keyword evidence="2" id="KW-0129">CBS domain</keyword>
<organism evidence="4 5">
    <name type="scientific">Candidatus Roizmanbacteria bacterium GW2011_GWC2_37_13</name>
    <dbReference type="NCBI Taxonomy" id="1618486"/>
    <lineage>
        <taxon>Bacteria</taxon>
        <taxon>Candidatus Roizmaniibacteriota</taxon>
    </lineage>
</organism>
<feature type="domain" description="CBS" evidence="3">
    <location>
        <begin position="68"/>
        <end position="127"/>
    </location>
</feature>
<evidence type="ECO:0000313" key="5">
    <source>
        <dbReference type="Proteomes" id="UP000034917"/>
    </source>
</evidence>
<name>A0A0G0JAJ1_9BACT</name>
<dbReference type="SUPFAM" id="SSF54631">
    <property type="entry name" value="CBS-domain pair"/>
    <property type="match status" value="2"/>
</dbReference>